<feature type="region of interest" description="Disordered" evidence="1">
    <location>
        <begin position="62"/>
        <end position="99"/>
    </location>
</feature>
<feature type="compositionally biased region" description="Polar residues" evidence="1">
    <location>
        <begin position="82"/>
        <end position="99"/>
    </location>
</feature>
<evidence type="ECO:0000313" key="2">
    <source>
        <dbReference type="EMBL" id="MBW95075.1"/>
    </source>
</evidence>
<organism evidence="2">
    <name type="scientific">Rhizophora mucronata</name>
    <name type="common">Asiatic mangrove</name>
    <dbReference type="NCBI Taxonomy" id="61149"/>
    <lineage>
        <taxon>Eukaryota</taxon>
        <taxon>Viridiplantae</taxon>
        <taxon>Streptophyta</taxon>
        <taxon>Embryophyta</taxon>
        <taxon>Tracheophyta</taxon>
        <taxon>Spermatophyta</taxon>
        <taxon>Magnoliopsida</taxon>
        <taxon>eudicotyledons</taxon>
        <taxon>Gunneridae</taxon>
        <taxon>Pentapetalae</taxon>
        <taxon>rosids</taxon>
        <taxon>fabids</taxon>
        <taxon>Malpighiales</taxon>
        <taxon>Rhizophoraceae</taxon>
        <taxon>Rhizophora</taxon>
    </lineage>
</organism>
<sequence length="99" mass="10315">MSSMSVLEYKKRLSVAISMRSALFPICSTLSSPDTYTTGAGSPLSCPSAIIAAICNTNVLFPTPGSPPTKTKDPGTRPPPSTLATSLPKSPNSGIRQFN</sequence>
<dbReference type="AlphaFoldDB" id="A0A2P2JNM7"/>
<accession>A0A2P2JNM7</accession>
<proteinExistence type="predicted"/>
<dbReference type="EMBL" id="GGEC01014592">
    <property type="protein sequence ID" value="MBW95075.1"/>
    <property type="molecule type" value="Transcribed_RNA"/>
</dbReference>
<evidence type="ECO:0000256" key="1">
    <source>
        <dbReference type="SAM" id="MobiDB-lite"/>
    </source>
</evidence>
<protein>
    <submittedName>
        <fullName evidence="2">Uncharacterized protein</fullName>
    </submittedName>
</protein>
<name>A0A2P2JNM7_RHIMU</name>
<reference evidence="2" key="1">
    <citation type="submission" date="2018-02" db="EMBL/GenBank/DDBJ databases">
        <title>Rhizophora mucronata_Transcriptome.</title>
        <authorList>
            <person name="Meera S.P."/>
            <person name="Sreeshan A."/>
            <person name="Augustine A."/>
        </authorList>
    </citation>
    <scope>NUCLEOTIDE SEQUENCE</scope>
    <source>
        <tissue evidence="2">Leaf</tissue>
    </source>
</reference>